<dbReference type="Proteomes" id="UP000663848">
    <property type="component" value="Unassembled WGS sequence"/>
</dbReference>
<keyword evidence="2" id="KW-0812">Transmembrane</keyword>
<evidence type="ECO:0000313" key="3">
    <source>
        <dbReference type="EMBL" id="CAF4504877.1"/>
    </source>
</evidence>
<comment type="caution">
    <text evidence="3">The sequence shown here is derived from an EMBL/GenBank/DDBJ whole genome shotgun (WGS) entry which is preliminary data.</text>
</comment>
<feature type="transmembrane region" description="Helical" evidence="2">
    <location>
        <begin position="290"/>
        <end position="314"/>
    </location>
</feature>
<evidence type="ECO:0000256" key="2">
    <source>
        <dbReference type="SAM" id="Phobius"/>
    </source>
</evidence>
<evidence type="ECO:0000313" key="4">
    <source>
        <dbReference type="Proteomes" id="UP000663848"/>
    </source>
</evidence>
<dbReference type="AlphaFoldDB" id="A0A820VP87"/>
<accession>A0A820VP87</accession>
<reference evidence="3" key="1">
    <citation type="submission" date="2021-02" db="EMBL/GenBank/DDBJ databases">
        <authorList>
            <person name="Nowell W R."/>
        </authorList>
    </citation>
    <scope>NUCLEOTIDE SEQUENCE</scope>
</reference>
<dbReference type="EMBL" id="CAJOBR010000399">
    <property type="protein sequence ID" value="CAF4504877.1"/>
    <property type="molecule type" value="Genomic_DNA"/>
</dbReference>
<evidence type="ECO:0000256" key="1">
    <source>
        <dbReference type="SAM" id="MobiDB-lite"/>
    </source>
</evidence>
<feature type="compositionally biased region" description="Polar residues" evidence="1">
    <location>
        <begin position="102"/>
        <end position="117"/>
    </location>
</feature>
<organism evidence="3 4">
    <name type="scientific">Rotaria socialis</name>
    <dbReference type="NCBI Taxonomy" id="392032"/>
    <lineage>
        <taxon>Eukaryota</taxon>
        <taxon>Metazoa</taxon>
        <taxon>Spiralia</taxon>
        <taxon>Gnathifera</taxon>
        <taxon>Rotifera</taxon>
        <taxon>Eurotatoria</taxon>
        <taxon>Bdelloidea</taxon>
        <taxon>Philodinida</taxon>
        <taxon>Philodinidae</taxon>
        <taxon>Rotaria</taxon>
    </lineage>
</organism>
<keyword evidence="2" id="KW-1133">Transmembrane helix</keyword>
<keyword evidence="2" id="KW-0472">Membrane</keyword>
<name>A0A820VP87_9BILA</name>
<sequence>MSSEGPQLTSTALHKTKYGIDCESYVRNFSHSGYVDAANTTTNGTRQYLLWFLIIASWDLVNAFPTTEKISPIKNSFEELRERYRRDAKNTITCDASCTCQCSSTGAPQTSEVTSVGTTSSTTSTISSTTTTLTTSTSTPTTSTSTTSTSTSTTSSTTSTSTTSTSTTSTSTSTSSSTTSTSTTSTSTSSTSTSTTSTSTSSTSTSTTSTSTSTTSTSTTTTTTTSTTTTRCPDICWLQNCETGNTTTIPCLSTTCATTIVRTTTTTTTTVASLVSDCSALQAELTRVKLGLGIGLGSGMAITSGLAAGSYIYFTRRLAQLSTAEFAGARELTTF</sequence>
<protein>
    <submittedName>
        <fullName evidence="3">Uncharacterized protein</fullName>
    </submittedName>
</protein>
<proteinExistence type="predicted"/>
<gene>
    <name evidence="3" type="ORF">QYT958_LOCUS4991</name>
</gene>
<feature type="compositionally biased region" description="Low complexity" evidence="1">
    <location>
        <begin position="118"/>
        <end position="229"/>
    </location>
</feature>
<feature type="region of interest" description="Disordered" evidence="1">
    <location>
        <begin position="102"/>
        <end position="229"/>
    </location>
</feature>